<protein>
    <submittedName>
        <fullName evidence="3">PilZ domain-containing protein</fullName>
    </submittedName>
</protein>
<dbReference type="RefSeq" id="WP_277577404.1">
    <property type="nucleotide sequence ID" value="NZ_JANRMI010000002.1"/>
</dbReference>
<keyword evidence="1" id="KW-0812">Transmembrane</keyword>
<proteinExistence type="predicted"/>
<evidence type="ECO:0000313" key="3">
    <source>
        <dbReference type="EMBL" id="MDG0815926.1"/>
    </source>
</evidence>
<accession>A0ABT6DJ89</accession>
<evidence type="ECO:0000313" key="4">
    <source>
        <dbReference type="Proteomes" id="UP001152321"/>
    </source>
</evidence>
<feature type="transmembrane region" description="Helical" evidence="1">
    <location>
        <begin position="73"/>
        <end position="91"/>
    </location>
</feature>
<dbReference type="Gene3D" id="2.40.10.220">
    <property type="entry name" value="predicted glycosyltransferase like domains"/>
    <property type="match status" value="1"/>
</dbReference>
<dbReference type="Proteomes" id="UP001152321">
    <property type="component" value="Unassembled WGS sequence"/>
</dbReference>
<reference evidence="3" key="1">
    <citation type="submission" date="2022-08" db="EMBL/GenBank/DDBJ databases">
        <title>Novel Bdellovibrio Species Isolated from Svalbard: Designation Bdellovibrio svalbardensis.</title>
        <authorList>
            <person name="Mitchell R.J."/>
            <person name="Choi S.Y."/>
        </authorList>
    </citation>
    <scope>NUCLEOTIDE SEQUENCE</scope>
    <source>
        <strain evidence="3">PAP01</strain>
    </source>
</reference>
<dbReference type="Pfam" id="PF07238">
    <property type="entry name" value="PilZ"/>
    <property type="match status" value="1"/>
</dbReference>
<gene>
    <name evidence="3" type="ORF">NWE73_06105</name>
</gene>
<keyword evidence="1" id="KW-1133">Transmembrane helix</keyword>
<keyword evidence="4" id="KW-1185">Reference proteome</keyword>
<keyword evidence="1" id="KW-0472">Membrane</keyword>
<evidence type="ECO:0000256" key="1">
    <source>
        <dbReference type="SAM" id="Phobius"/>
    </source>
</evidence>
<dbReference type="EMBL" id="JANRMI010000002">
    <property type="protein sequence ID" value="MDG0815926.1"/>
    <property type="molecule type" value="Genomic_DNA"/>
</dbReference>
<comment type="caution">
    <text evidence="3">The sequence shown here is derived from an EMBL/GenBank/DDBJ whole genome shotgun (WGS) entry which is preliminary data.</text>
</comment>
<dbReference type="InterPro" id="IPR009875">
    <property type="entry name" value="PilZ_domain"/>
</dbReference>
<feature type="transmembrane region" description="Helical" evidence="1">
    <location>
        <begin position="97"/>
        <end position="121"/>
    </location>
</feature>
<organism evidence="3 4">
    <name type="scientific">Bdellovibrio svalbardensis</name>
    <dbReference type="NCBI Taxonomy" id="2972972"/>
    <lineage>
        <taxon>Bacteria</taxon>
        <taxon>Pseudomonadati</taxon>
        <taxon>Bdellovibrionota</taxon>
        <taxon>Bdellovibrionia</taxon>
        <taxon>Bdellovibrionales</taxon>
        <taxon>Pseudobdellovibrionaceae</taxon>
        <taxon>Bdellovibrio</taxon>
    </lineage>
</organism>
<feature type="transmembrane region" description="Helical" evidence="1">
    <location>
        <begin position="45"/>
        <end position="66"/>
    </location>
</feature>
<evidence type="ECO:0000259" key="2">
    <source>
        <dbReference type="Pfam" id="PF07238"/>
    </source>
</evidence>
<sequence>MKRKPWAIIILAILHILAPIGNLIANAHRAGNTPLQHWNYWVHFMPMPLLLSYTVLPILAGIFIFICKRWSYWAYLGCLVLVFASNLYGYSTNANTANLIFLITLLLVDLLAVAYFVVPAVRNVYMDPRMRWWEAAPRFTFENAVEINGSHESGQIKNISEGGLFALSLINLKEGDNAKLVWNFENTVYQVAGKIVYKSTRAKAEGFGIQFAHTPESQKQIKMLCAVLRERGQLVPDRLPGPEDSFGHWLKNLLVKHEGLFPKR</sequence>
<feature type="domain" description="PilZ" evidence="2">
    <location>
        <begin position="145"/>
        <end position="221"/>
    </location>
</feature>
<name>A0ABT6DJ89_9BACT</name>